<keyword evidence="1" id="KW-0540">Nuclease</keyword>
<keyword evidence="2" id="KW-0378">Hydrolase</keyword>
<keyword evidence="3 4" id="KW-0269">Exonuclease</keyword>
<proteinExistence type="predicted"/>
<evidence type="ECO:0000256" key="2">
    <source>
        <dbReference type="ARBA" id="ARBA00022801"/>
    </source>
</evidence>
<dbReference type="GO" id="GO:0006260">
    <property type="term" value="P:DNA replication"/>
    <property type="evidence" value="ECO:0007669"/>
    <property type="project" value="InterPro"/>
</dbReference>
<dbReference type="Proteomes" id="UP000275951">
    <property type="component" value="Chromosome"/>
</dbReference>
<dbReference type="GO" id="GO:0008408">
    <property type="term" value="F:3'-5' exonuclease activity"/>
    <property type="evidence" value="ECO:0007669"/>
    <property type="project" value="TreeGrafter"/>
</dbReference>
<dbReference type="Pfam" id="PF00929">
    <property type="entry name" value="RNase_T"/>
    <property type="match status" value="1"/>
</dbReference>
<dbReference type="SMART" id="SM00479">
    <property type="entry name" value="EXOIII"/>
    <property type="match status" value="1"/>
</dbReference>
<dbReference type="GO" id="GO:0003677">
    <property type="term" value="F:DNA binding"/>
    <property type="evidence" value="ECO:0007669"/>
    <property type="project" value="InterPro"/>
</dbReference>
<dbReference type="InterPro" id="IPR012337">
    <property type="entry name" value="RNaseH-like_sf"/>
</dbReference>
<dbReference type="InterPro" id="IPR006054">
    <property type="entry name" value="DnaQ"/>
</dbReference>
<dbReference type="AlphaFoldDB" id="A0A3S9QJ19"/>
<name>A0A3S9QJ19_9ACTO</name>
<dbReference type="FunFam" id="3.30.420.10:FF:000045">
    <property type="entry name" value="3'-5' exonuclease DinG"/>
    <property type="match status" value="1"/>
</dbReference>
<dbReference type="InterPro" id="IPR036397">
    <property type="entry name" value="RNaseH_sf"/>
</dbReference>
<dbReference type="EMBL" id="CP033905">
    <property type="protein sequence ID" value="AZR05980.1"/>
    <property type="molecule type" value="Genomic_DNA"/>
</dbReference>
<dbReference type="Gene3D" id="3.30.420.10">
    <property type="entry name" value="Ribonuclease H-like superfamily/Ribonuclease H"/>
    <property type="match status" value="1"/>
</dbReference>
<evidence type="ECO:0000256" key="1">
    <source>
        <dbReference type="ARBA" id="ARBA00022722"/>
    </source>
</evidence>
<evidence type="ECO:0000313" key="4">
    <source>
        <dbReference type="EMBL" id="AZR05980.1"/>
    </source>
</evidence>
<dbReference type="GeneID" id="97532163"/>
<organism evidence="4 5">
    <name type="scientific">Trueperella pyogenes</name>
    <dbReference type="NCBI Taxonomy" id="1661"/>
    <lineage>
        <taxon>Bacteria</taxon>
        <taxon>Bacillati</taxon>
        <taxon>Actinomycetota</taxon>
        <taxon>Actinomycetes</taxon>
        <taxon>Actinomycetales</taxon>
        <taxon>Actinomycetaceae</taxon>
        <taxon>Trueperella</taxon>
    </lineage>
</organism>
<dbReference type="SUPFAM" id="SSF53098">
    <property type="entry name" value="Ribonuclease H-like"/>
    <property type="match status" value="1"/>
</dbReference>
<gene>
    <name evidence="4" type="ORF">EBQ10_00815</name>
</gene>
<accession>A0A3S9QJ19</accession>
<sequence length="204" mass="22201">MTSFAVIDIETTGLDRRADRIVEIAVIQLDANLGEQSRWLSLVNPERPVGATHIHGLDDAALAGAPTFRDIAVQLANLLTGRVLVAHHAAFEQEFLNNEFARAGLNVALDAGSCVCTMDQSRIYLPPGSHSLHGVAARLGVAAGSHHRAIHDAETCARLLKAYVELENTGKRYIDSAINRDGAAVLPAQWRRAHSWQGDETRER</sequence>
<dbReference type="NCBIfam" id="TIGR00573">
    <property type="entry name" value="dnaq"/>
    <property type="match status" value="1"/>
</dbReference>
<dbReference type="PANTHER" id="PTHR30231:SF4">
    <property type="entry name" value="PROTEIN NEN2"/>
    <property type="match status" value="1"/>
</dbReference>
<dbReference type="GO" id="GO:0003887">
    <property type="term" value="F:DNA-directed DNA polymerase activity"/>
    <property type="evidence" value="ECO:0007669"/>
    <property type="project" value="InterPro"/>
</dbReference>
<protein>
    <submittedName>
        <fullName evidence="4">3'-5' exonuclease</fullName>
    </submittedName>
</protein>
<dbReference type="InterPro" id="IPR013520">
    <property type="entry name" value="Ribonucl_H"/>
</dbReference>
<evidence type="ECO:0000256" key="3">
    <source>
        <dbReference type="ARBA" id="ARBA00022839"/>
    </source>
</evidence>
<evidence type="ECO:0000313" key="5">
    <source>
        <dbReference type="Proteomes" id="UP000275951"/>
    </source>
</evidence>
<dbReference type="OrthoDB" id="190275at2"/>
<dbReference type="RefSeq" id="WP_052251169.1">
    <property type="nucleotide sequence ID" value="NZ_CP012649.1"/>
</dbReference>
<dbReference type="PANTHER" id="PTHR30231">
    <property type="entry name" value="DNA POLYMERASE III SUBUNIT EPSILON"/>
    <property type="match status" value="1"/>
</dbReference>
<reference evidence="4 5" key="1">
    <citation type="submission" date="2018-11" db="EMBL/GenBank/DDBJ databases">
        <title>Multidrug-resistant genes are associated with an 42-kb island TGI1 carrying a complex class 1 integron in a Trueperella pyogenes.</title>
        <authorList>
            <person name="Dong W."/>
        </authorList>
    </citation>
    <scope>NUCLEOTIDE SEQUENCE [LARGE SCALE GENOMIC DNA]</scope>
    <source>
        <strain evidence="4 5">TP4</strain>
    </source>
</reference>
<dbReference type="CDD" id="cd06127">
    <property type="entry name" value="DEDDh"/>
    <property type="match status" value="1"/>
</dbReference>
<dbReference type="GO" id="GO:0005829">
    <property type="term" value="C:cytosol"/>
    <property type="evidence" value="ECO:0007669"/>
    <property type="project" value="TreeGrafter"/>
</dbReference>